<gene>
    <name evidence="1" type="ORF">IHE45_05G040600</name>
</gene>
<evidence type="ECO:0000313" key="1">
    <source>
        <dbReference type="EMBL" id="KAH7681144.1"/>
    </source>
</evidence>
<protein>
    <submittedName>
        <fullName evidence="1">Sterol 24-C-methyltransferase protein</fullName>
        <ecNumber evidence="1">2.1.1.41</ecNumber>
    </submittedName>
</protein>
<keyword evidence="1" id="KW-0808">Transferase</keyword>
<evidence type="ECO:0000313" key="2">
    <source>
        <dbReference type="Proteomes" id="UP000827976"/>
    </source>
</evidence>
<dbReference type="EMBL" id="CM037015">
    <property type="protein sequence ID" value="KAH7681144.1"/>
    <property type="molecule type" value="Genomic_DNA"/>
</dbReference>
<keyword evidence="2" id="KW-1185">Reference proteome</keyword>
<comment type="caution">
    <text evidence="1">The sequence shown here is derived from an EMBL/GenBank/DDBJ whole genome shotgun (WGS) entry which is preliminary data.</text>
</comment>
<proteinExistence type="predicted"/>
<keyword evidence="1" id="KW-0489">Methyltransferase</keyword>
<sequence>MLRSIHSLLPSPNRRTLSILLLTSILCLLSYLLGLYIHSRPSAVVAIASAGPPSSDCPIIASPLLPPSLIFLPRHAAASSFPPLPSPLPDLSFCPSNFTDYCPCQDTTREHRFSMRSLFHRERHCPDPDERVRCRIPRPRGYRRTVPWPESRNYAWFANVPSKRLTESKKDQNWVRLEGDRLVFPGGGTSFPYGVKWYANEMAKLVPLKSGEVRTVLDIGCGVASFGGHLVDYNILTMSVAPRDVHEAQVQFALERGLPAMLGVLSTYRLPYPSRSFDMAHCARCLIKWAGHEGSYLMEIDRVLRPGGYWVLSGPPINWKNSYKGWGRTAQDLEEEQLAIESLAKRLCWKKTVEKGPIAVWRKPTNHVHCLKKSKILKSPPFCARTDPDAAWYERLKSCITLLPKVDTIDEIAGGTLAKWPKRLNAVPPRISSGTIRGVTSQTFNHDNQVWNHRISHYAAYISSIKGSRYRNIMDMNAGLGGFAAALSKYPVWVMNVVPTAKNNTLGVIYERGFIGTYMDWCEAFSTYPRTYDFIHADSVFSLYMDKCDIMDILLEMDRILRPEGAVIIRDHVDTIGKVKKEVDRLKWQSRIVHNEKGPFDAEKLLIVDNSDMPASSQGS</sequence>
<name>A0ACB7W181_DIOAL</name>
<accession>A0ACB7W181</accession>
<dbReference type="Proteomes" id="UP000827976">
    <property type="component" value="Chromosome 5"/>
</dbReference>
<reference evidence="2" key="1">
    <citation type="journal article" date="2022" name="Nat. Commun.">
        <title>Chromosome evolution and the genetic basis of agronomically important traits in greater yam.</title>
        <authorList>
            <person name="Bredeson J.V."/>
            <person name="Lyons J.B."/>
            <person name="Oniyinde I.O."/>
            <person name="Okereke N.R."/>
            <person name="Kolade O."/>
            <person name="Nnabue I."/>
            <person name="Nwadili C.O."/>
            <person name="Hribova E."/>
            <person name="Parker M."/>
            <person name="Nwogha J."/>
            <person name="Shu S."/>
            <person name="Carlson J."/>
            <person name="Kariba R."/>
            <person name="Muthemba S."/>
            <person name="Knop K."/>
            <person name="Barton G.J."/>
            <person name="Sherwood A.V."/>
            <person name="Lopez-Montes A."/>
            <person name="Asiedu R."/>
            <person name="Jamnadass R."/>
            <person name="Muchugi A."/>
            <person name="Goodstein D."/>
            <person name="Egesi C.N."/>
            <person name="Featherston J."/>
            <person name="Asfaw A."/>
            <person name="Simpson G.G."/>
            <person name="Dolezel J."/>
            <person name="Hendre P.S."/>
            <person name="Van Deynze A."/>
            <person name="Kumar P.L."/>
            <person name="Obidiegwu J.E."/>
            <person name="Bhattacharjee R."/>
            <person name="Rokhsar D.S."/>
        </authorList>
    </citation>
    <scope>NUCLEOTIDE SEQUENCE [LARGE SCALE GENOMIC DNA]</scope>
    <source>
        <strain evidence="2">cv. TDa95/00328</strain>
    </source>
</reference>
<dbReference type="EC" id="2.1.1.41" evidence="1"/>
<organism evidence="1 2">
    <name type="scientific">Dioscorea alata</name>
    <name type="common">Purple yam</name>
    <dbReference type="NCBI Taxonomy" id="55571"/>
    <lineage>
        <taxon>Eukaryota</taxon>
        <taxon>Viridiplantae</taxon>
        <taxon>Streptophyta</taxon>
        <taxon>Embryophyta</taxon>
        <taxon>Tracheophyta</taxon>
        <taxon>Spermatophyta</taxon>
        <taxon>Magnoliopsida</taxon>
        <taxon>Liliopsida</taxon>
        <taxon>Dioscoreales</taxon>
        <taxon>Dioscoreaceae</taxon>
        <taxon>Dioscorea</taxon>
    </lineage>
</organism>